<dbReference type="EMBL" id="JABWGN010000005">
    <property type="protein sequence ID" value="NUW32398.1"/>
    <property type="molecule type" value="Genomic_DNA"/>
</dbReference>
<dbReference type="Proteomes" id="UP000586042">
    <property type="component" value="Unassembled WGS sequence"/>
</dbReference>
<dbReference type="RefSeq" id="WP_175589858.1">
    <property type="nucleotide sequence ID" value="NZ_JABWGN010000005.1"/>
</dbReference>
<organism evidence="1 2">
    <name type="scientific">Nonomuraea montanisoli</name>
    <dbReference type="NCBI Taxonomy" id="2741721"/>
    <lineage>
        <taxon>Bacteria</taxon>
        <taxon>Bacillati</taxon>
        <taxon>Actinomycetota</taxon>
        <taxon>Actinomycetes</taxon>
        <taxon>Streptosporangiales</taxon>
        <taxon>Streptosporangiaceae</taxon>
        <taxon>Nonomuraea</taxon>
    </lineage>
</organism>
<comment type="caution">
    <text evidence="1">The sequence shown here is derived from an EMBL/GenBank/DDBJ whole genome shotgun (WGS) entry which is preliminary data.</text>
</comment>
<reference evidence="1 2" key="1">
    <citation type="submission" date="2020-06" db="EMBL/GenBank/DDBJ databases">
        <title>Nonomuraea sp. SMC257, a novel actinomycete isolated from soil.</title>
        <authorList>
            <person name="Chanama M."/>
        </authorList>
    </citation>
    <scope>NUCLEOTIDE SEQUENCE [LARGE SCALE GENOMIC DNA]</scope>
    <source>
        <strain evidence="1 2">SMC257</strain>
    </source>
</reference>
<sequence length="67" mass="7284">MTRSDFDIWVKGAYARLLYDLPAPKPVRVAAYQALSGMSGVERAKQGGSTVKLTYTYRGRTSTPGTA</sequence>
<dbReference type="AlphaFoldDB" id="A0A7Y6I643"/>
<proteinExistence type="predicted"/>
<evidence type="ECO:0000313" key="1">
    <source>
        <dbReference type="EMBL" id="NUW32398.1"/>
    </source>
</evidence>
<accession>A0A7Y6I643</accession>
<name>A0A7Y6I643_9ACTN</name>
<protein>
    <submittedName>
        <fullName evidence="1">Uncharacterized protein</fullName>
    </submittedName>
</protein>
<evidence type="ECO:0000313" key="2">
    <source>
        <dbReference type="Proteomes" id="UP000586042"/>
    </source>
</evidence>
<keyword evidence="2" id="KW-1185">Reference proteome</keyword>
<gene>
    <name evidence="1" type="ORF">HTZ77_13295</name>
</gene>